<feature type="compositionally biased region" description="Pro residues" evidence="12">
    <location>
        <begin position="256"/>
        <end position="267"/>
    </location>
</feature>
<evidence type="ECO:0000256" key="5">
    <source>
        <dbReference type="ARBA" id="ARBA00012485"/>
    </source>
</evidence>
<keyword evidence="10" id="KW-0914">Notch signaling pathway</keyword>
<keyword evidence="7" id="KW-0808">Transferase</keyword>
<sequence>MDGHVHVYETINTGVSRDLWILSSQLLRYSIPCYYLELCLNLSFGGGARNTRECRPERVDGSWATFLPLGELGTDATPPLKSDSWASIGQERYLWGEPVKERSIPNGMKNFIFRVKPGEHKLVLEVFDENRLTRDDFLGKVELGLTGIPRETGQDLPPAHKYYLLRPRTSRSKVKGHLQLYHAFISGSPGEDSSEESAAGAGAESEEPVSFTEVEGSSDTPSGSSPEDWEIVPNPISQEGPPEEGEGVELSERSHPPPPPPPPPPPTNDEEDENGNNPPEGAVGPSALPAGWEERQDANGRTYFVNHVARTTQWHHPDSGQGRTSSAEMPVMHRVHISAEDSRRGSRASDNPPISLDRFNTEGLPSGWTMQVAPNGRVFYINHADKETTWVDPRSGRPSALPSQANVPNRRHEDDLGPLPEGWEERVHTDGRIFFIDHNTRTTQWEDPRISNPTIAGPAVPYNRDYKRKYEFFKISIEEA</sequence>
<dbReference type="CDD" id="cd00201">
    <property type="entry name" value="WW"/>
    <property type="match status" value="3"/>
</dbReference>
<dbReference type="FunFam" id="2.20.70.10:FF:000037">
    <property type="entry name" value="E3 ubiquitin-protein ligase nedd-4"/>
    <property type="match status" value="1"/>
</dbReference>
<dbReference type="Pfam" id="PF00168">
    <property type="entry name" value="C2"/>
    <property type="match status" value="1"/>
</dbReference>
<evidence type="ECO:0000256" key="2">
    <source>
        <dbReference type="ARBA" id="ARBA00004123"/>
    </source>
</evidence>
<dbReference type="InterPro" id="IPR051583">
    <property type="entry name" value="YAP1"/>
</dbReference>
<evidence type="ECO:0000256" key="1">
    <source>
        <dbReference type="ARBA" id="ARBA00000885"/>
    </source>
</evidence>
<name>A0A7R8CMT1_LEPSM</name>
<feature type="region of interest" description="Disordered" evidence="12">
    <location>
        <begin position="185"/>
        <end position="290"/>
    </location>
</feature>
<comment type="pathway">
    <text evidence="4">Protein modification; protein ubiquitination.</text>
</comment>
<keyword evidence="9" id="KW-0833">Ubl conjugation pathway</keyword>
<dbReference type="GO" id="GO:0045879">
    <property type="term" value="P:negative regulation of smoothened signaling pathway"/>
    <property type="evidence" value="ECO:0007669"/>
    <property type="project" value="UniProtKB-ARBA"/>
</dbReference>
<keyword evidence="6" id="KW-0963">Cytoplasm</keyword>
<feature type="compositionally biased region" description="Polar residues" evidence="12">
    <location>
        <begin position="215"/>
        <end position="225"/>
    </location>
</feature>
<evidence type="ECO:0000256" key="11">
    <source>
        <dbReference type="ARBA" id="ARBA00023242"/>
    </source>
</evidence>
<dbReference type="PROSITE" id="PS50020">
    <property type="entry name" value="WW_DOMAIN_2"/>
    <property type="match status" value="3"/>
</dbReference>
<dbReference type="InterPro" id="IPR035892">
    <property type="entry name" value="C2_domain_sf"/>
</dbReference>
<dbReference type="GO" id="GO:0031623">
    <property type="term" value="P:receptor internalization"/>
    <property type="evidence" value="ECO:0007669"/>
    <property type="project" value="UniProtKB-ARBA"/>
</dbReference>
<feature type="compositionally biased region" description="Low complexity" evidence="12">
    <location>
        <begin position="186"/>
        <end position="203"/>
    </location>
</feature>
<dbReference type="PANTHER" id="PTHR17616:SF8">
    <property type="entry name" value="TRANSCRIPTIONAL COACTIVATOR YORKIE"/>
    <property type="match status" value="1"/>
</dbReference>
<organism evidence="14 15">
    <name type="scientific">Lepeophtheirus salmonis</name>
    <name type="common">Salmon louse</name>
    <name type="synonym">Caligus salmonis</name>
    <dbReference type="NCBI Taxonomy" id="72036"/>
    <lineage>
        <taxon>Eukaryota</taxon>
        <taxon>Metazoa</taxon>
        <taxon>Ecdysozoa</taxon>
        <taxon>Arthropoda</taxon>
        <taxon>Crustacea</taxon>
        <taxon>Multicrustacea</taxon>
        <taxon>Hexanauplia</taxon>
        <taxon>Copepoda</taxon>
        <taxon>Siphonostomatoida</taxon>
        <taxon>Caligidae</taxon>
        <taxon>Lepeophtheirus</taxon>
    </lineage>
</organism>
<dbReference type="AlphaFoldDB" id="A0A7R8CMT1"/>
<dbReference type="Proteomes" id="UP000675881">
    <property type="component" value="Chromosome 2"/>
</dbReference>
<dbReference type="OrthoDB" id="423283at2759"/>
<evidence type="ECO:0000256" key="9">
    <source>
        <dbReference type="ARBA" id="ARBA00022786"/>
    </source>
</evidence>
<dbReference type="SMART" id="SM00456">
    <property type="entry name" value="WW"/>
    <property type="match status" value="3"/>
</dbReference>
<dbReference type="InterPro" id="IPR001202">
    <property type="entry name" value="WW_dom"/>
</dbReference>
<keyword evidence="8" id="KW-0677">Repeat</keyword>
<evidence type="ECO:0000256" key="7">
    <source>
        <dbReference type="ARBA" id="ARBA00022679"/>
    </source>
</evidence>
<feature type="region of interest" description="Disordered" evidence="12">
    <location>
        <begin position="391"/>
        <end position="423"/>
    </location>
</feature>
<dbReference type="SUPFAM" id="SSF49562">
    <property type="entry name" value="C2 domain (Calcium/lipid-binding domain, CaLB)"/>
    <property type="match status" value="1"/>
</dbReference>
<protein>
    <recommendedName>
        <fullName evidence="5">HECT-type E3 ubiquitin transferase</fullName>
        <ecNumber evidence="5">2.3.2.26</ecNumber>
    </recommendedName>
</protein>
<dbReference type="Gene3D" id="2.20.70.10">
    <property type="match status" value="3"/>
</dbReference>
<comment type="subcellular location">
    <subcellularLocation>
        <location evidence="3">Cytoplasm</location>
    </subcellularLocation>
    <subcellularLocation>
        <location evidence="2">Nucleus</location>
    </subcellularLocation>
</comment>
<dbReference type="GO" id="GO:0045944">
    <property type="term" value="P:positive regulation of transcription by RNA polymerase II"/>
    <property type="evidence" value="ECO:0007669"/>
    <property type="project" value="TreeGrafter"/>
</dbReference>
<dbReference type="GO" id="GO:0005112">
    <property type="term" value="F:Notch binding"/>
    <property type="evidence" value="ECO:0007669"/>
    <property type="project" value="UniProtKB-ARBA"/>
</dbReference>
<comment type="catalytic activity">
    <reaction evidence="1">
        <text>S-ubiquitinyl-[E2 ubiquitin-conjugating enzyme]-L-cysteine + [acceptor protein]-L-lysine = [E2 ubiquitin-conjugating enzyme]-L-cysteine + N(6)-ubiquitinyl-[acceptor protein]-L-lysine.</text>
        <dbReference type="EC" id="2.3.2.26"/>
    </reaction>
</comment>
<proteinExistence type="predicted"/>
<dbReference type="SUPFAM" id="SSF51045">
    <property type="entry name" value="WW domain"/>
    <property type="match status" value="3"/>
</dbReference>
<dbReference type="Pfam" id="PF00397">
    <property type="entry name" value="WW"/>
    <property type="match status" value="3"/>
</dbReference>
<evidence type="ECO:0000256" key="4">
    <source>
        <dbReference type="ARBA" id="ARBA00004906"/>
    </source>
</evidence>
<feature type="region of interest" description="Disordered" evidence="12">
    <location>
        <begin position="337"/>
        <end position="359"/>
    </location>
</feature>
<feature type="domain" description="WW" evidence="13">
    <location>
        <begin position="286"/>
        <end position="319"/>
    </location>
</feature>
<dbReference type="GO" id="GO:0045746">
    <property type="term" value="P:negative regulation of Notch signaling pathway"/>
    <property type="evidence" value="ECO:0007669"/>
    <property type="project" value="UniProtKB-ARBA"/>
</dbReference>
<keyword evidence="15" id="KW-1185">Reference proteome</keyword>
<evidence type="ECO:0000256" key="10">
    <source>
        <dbReference type="ARBA" id="ARBA00022976"/>
    </source>
</evidence>
<dbReference type="GO" id="GO:0005737">
    <property type="term" value="C:cytoplasm"/>
    <property type="evidence" value="ECO:0007669"/>
    <property type="project" value="UniProtKB-SubCell"/>
</dbReference>
<dbReference type="GO" id="GO:0007219">
    <property type="term" value="P:Notch signaling pathway"/>
    <property type="evidence" value="ECO:0007669"/>
    <property type="project" value="UniProtKB-KW"/>
</dbReference>
<dbReference type="EMBL" id="HG994581">
    <property type="protein sequence ID" value="CAF2866156.1"/>
    <property type="molecule type" value="Genomic_DNA"/>
</dbReference>
<evidence type="ECO:0000256" key="3">
    <source>
        <dbReference type="ARBA" id="ARBA00004496"/>
    </source>
</evidence>
<feature type="domain" description="WW" evidence="13">
    <location>
        <begin position="362"/>
        <end position="395"/>
    </location>
</feature>
<reference evidence="14" key="1">
    <citation type="submission" date="2021-02" db="EMBL/GenBank/DDBJ databases">
        <authorList>
            <person name="Bekaert M."/>
        </authorList>
    </citation>
    <scope>NUCLEOTIDE SEQUENCE</scope>
    <source>
        <strain evidence="14">IoA-00</strain>
    </source>
</reference>
<gene>
    <name evidence="14" type="ORF">LSAA_6261</name>
</gene>
<keyword evidence="11" id="KW-0539">Nucleus</keyword>
<dbReference type="Gene3D" id="2.60.40.150">
    <property type="entry name" value="C2 domain"/>
    <property type="match status" value="1"/>
</dbReference>
<dbReference type="PANTHER" id="PTHR17616">
    <property type="entry name" value="YES-ASSOCIATED PROTEIN YAP1 FAMILY MEMBER"/>
    <property type="match status" value="1"/>
</dbReference>
<dbReference type="GO" id="GO:0003713">
    <property type="term" value="F:transcription coactivator activity"/>
    <property type="evidence" value="ECO:0007669"/>
    <property type="project" value="TreeGrafter"/>
</dbReference>
<evidence type="ECO:0000259" key="13">
    <source>
        <dbReference type="PROSITE" id="PS50020"/>
    </source>
</evidence>
<dbReference type="GO" id="GO:0035329">
    <property type="term" value="P:hippo signaling"/>
    <property type="evidence" value="ECO:0007669"/>
    <property type="project" value="TreeGrafter"/>
</dbReference>
<dbReference type="InterPro" id="IPR036020">
    <property type="entry name" value="WW_dom_sf"/>
</dbReference>
<evidence type="ECO:0000313" key="15">
    <source>
        <dbReference type="Proteomes" id="UP000675881"/>
    </source>
</evidence>
<feature type="region of interest" description="Disordered" evidence="12">
    <location>
        <begin position="311"/>
        <end position="330"/>
    </location>
</feature>
<feature type="domain" description="WW" evidence="13">
    <location>
        <begin position="417"/>
        <end position="450"/>
    </location>
</feature>
<evidence type="ECO:0000256" key="6">
    <source>
        <dbReference type="ARBA" id="ARBA00022490"/>
    </source>
</evidence>
<dbReference type="EC" id="2.3.2.26" evidence="5"/>
<evidence type="ECO:0000256" key="8">
    <source>
        <dbReference type="ARBA" id="ARBA00022737"/>
    </source>
</evidence>
<dbReference type="FunFam" id="2.20.70.10:FF:000005">
    <property type="entry name" value="E3 ubiquitin-protein ligase"/>
    <property type="match status" value="1"/>
</dbReference>
<dbReference type="InterPro" id="IPR000008">
    <property type="entry name" value="C2_dom"/>
</dbReference>
<evidence type="ECO:0000256" key="12">
    <source>
        <dbReference type="SAM" id="MobiDB-lite"/>
    </source>
</evidence>
<dbReference type="GO" id="GO:0061630">
    <property type="term" value="F:ubiquitin protein ligase activity"/>
    <property type="evidence" value="ECO:0007669"/>
    <property type="project" value="UniProtKB-EC"/>
</dbReference>
<dbReference type="PROSITE" id="PS01159">
    <property type="entry name" value="WW_DOMAIN_1"/>
    <property type="match status" value="3"/>
</dbReference>
<dbReference type="GO" id="GO:0005634">
    <property type="term" value="C:nucleus"/>
    <property type="evidence" value="ECO:0007669"/>
    <property type="project" value="UniProtKB-SubCell"/>
</dbReference>
<evidence type="ECO:0000313" key="14">
    <source>
        <dbReference type="EMBL" id="CAF2866156.1"/>
    </source>
</evidence>
<accession>A0A7R8CMT1</accession>